<feature type="transmembrane region" description="Helical" evidence="1">
    <location>
        <begin position="75"/>
        <end position="102"/>
    </location>
</feature>
<evidence type="ECO:0000256" key="1">
    <source>
        <dbReference type="SAM" id="Phobius"/>
    </source>
</evidence>
<feature type="transmembrane region" description="Helical" evidence="1">
    <location>
        <begin position="202"/>
        <end position="231"/>
    </location>
</feature>
<keyword evidence="3" id="KW-1185">Reference proteome</keyword>
<evidence type="ECO:0000313" key="2">
    <source>
        <dbReference type="EMBL" id="GLR16636.1"/>
    </source>
</evidence>
<proteinExistence type="predicted"/>
<comment type="caution">
    <text evidence="2">The sequence shown here is derived from an EMBL/GenBank/DDBJ whole genome shotgun (WGS) entry which is preliminary data.</text>
</comment>
<dbReference type="Proteomes" id="UP001156666">
    <property type="component" value="Unassembled WGS sequence"/>
</dbReference>
<name>A0AA37SLQ2_9BACT</name>
<evidence type="ECO:0000313" key="3">
    <source>
        <dbReference type="Proteomes" id="UP001156666"/>
    </source>
</evidence>
<dbReference type="RefSeq" id="WP_235291172.1">
    <property type="nucleotide sequence ID" value="NZ_BSOH01000007.1"/>
</dbReference>
<feature type="transmembrane region" description="Helical" evidence="1">
    <location>
        <begin position="31"/>
        <end position="55"/>
    </location>
</feature>
<reference evidence="2" key="1">
    <citation type="journal article" date="2014" name="Int. J. Syst. Evol. Microbiol.">
        <title>Complete genome sequence of Corynebacterium casei LMG S-19264T (=DSM 44701T), isolated from a smear-ripened cheese.</title>
        <authorList>
            <consortium name="US DOE Joint Genome Institute (JGI-PGF)"/>
            <person name="Walter F."/>
            <person name="Albersmeier A."/>
            <person name="Kalinowski J."/>
            <person name="Ruckert C."/>
        </authorList>
    </citation>
    <scope>NUCLEOTIDE SEQUENCE</scope>
    <source>
        <strain evidence="2">NBRC 108769</strain>
    </source>
</reference>
<reference evidence="2" key="2">
    <citation type="submission" date="2023-01" db="EMBL/GenBank/DDBJ databases">
        <title>Draft genome sequence of Portibacter lacus strain NBRC 108769.</title>
        <authorList>
            <person name="Sun Q."/>
            <person name="Mori K."/>
        </authorList>
    </citation>
    <scope>NUCLEOTIDE SEQUENCE</scope>
    <source>
        <strain evidence="2">NBRC 108769</strain>
    </source>
</reference>
<accession>A0AA37SLQ2</accession>
<evidence type="ECO:0008006" key="4">
    <source>
        <dbReference type="Google" id="ProtNLM"/>
    </source>
</evidence>
<feature type="transmembrane region" description="Helical" evidence="1">
    <location>
        <begin position="123"/>
        <end position="150"/>
    </location>
</feature>
<keyword evidence="1" id="KW-0812">Transmembrane</keyword>
<feature type="transmembrane region" description="Helical" evidence="1">
    <location>
        <begin position="251"/>
        <end position="277"/>
    </location>
</feature>
<gene>
    <name evidence="2" type="ORF">GCM10007940_12510</name>
</gene>
<sequence length="312" mass="35583">MAQKQLILDQSRNLGDVISDGFTLVRRNFKVIGGLFLVLVFPFLLFALYNMYFVFSEMDLLNVDETDPFSMFGGFKIIIGYGLMILSFLIYYFIIFSSAITYQRNNNETPDRYMVINFMKENAVKYIIYFLAMIGMVFVMMAIMFLFIWVSPILSAFVILGMVVGMFYLFPFLNIFPLVYLDSDLSFIDALKDTIRLIKGEWWSTFGVILITNIIGSFASYILIIPVYAIMMVQMMSSDNATGDASSMMSFWMGIMIVVSVIASTIVLIYTASAVVLKYYDLRESKDSTSLYDKIDSIGSGESSMFENEGEF</sequence>
<keyword evidence="1" id="KW-0472">Membrane</keyword>
<dbReference type="EMBL" id="BSOH01000007">
    <property type="protein sequence ID" value="GLR16636.1"/>
    <property type="molecule type" value="Genomic_DNA"/>
</dbReference>
<dbReference type="AlphaFoldDB" id="A0AA37SLQ2"/>
<protein>
    <recommendedName>
        <fullName evidence="4">Glycerophosphoryl diester phosphodiesterase membrane domain-containing protein</fullName>
    </recommendedName>
</protein>
<keyword evidence="1" id="KW-1133">Transmembrane helix</keyword>
<organism evidence="2 3">
    <name type="scientific">Portibacter lacus</name>
    <dbReference type="NCBI Taxonomy" id="1099794"/>
    <lineage>
        <taxon>Bacteria</taxon>
        <taxon>Pseudomonadati</taxon>
        <taxon>Bacteroidota</taxon>
        <taxon>Saprospiria</taxon>
        <taxon>Saprospirales</taxon>
        <taxon>Haliscomenobacteraceae</taxon>
        <taxon>Portibacter</taxon>
    </lineage>
</organism>
<feature type="transmembrane region" description="Helical" evidence="1">
    <location>
        <begin position="156"/>
        <end position="181"/>
    </location>
</feature>